<dbReference type="RefSeq" id="WP_123252686.1">
    <property type="nucleotide sequence ID" value="NZ_RJLR01000020.1"/>
</dbReference>
<gene>
    <name evidence="1" type="ORF">EF878_11740</name>
</gene>
<dbReference type="OrthoDB" id="9255960at2"/>
<dbReference type="PROSITE" id="PS51257">
    <property type="entry name" value="PROKAR_LIPOPROTEIN"/>
    <property type="match status" value="1"/>
</dbReference>
<name>A0A3N0G0J9_9GAMM</name>
<protein>
    <recommendedName>
        <fullName evidence="3">Lipoprotein</fullName>
    </recommendedName>
</protein>
<sequence>MRKVMWLAMLLVVPLLVSCIRFSNPAPYKKMLRAEFGEQLQYLDMTRLSPSEPFKSWQGVYALYLLDRSDNQTFMVRFTETDSPAQFLARVQADRAEKTAFVKRQQAYLERLLKLNLTGDFFSLAGEDLQDRDEWLVAYFADLSQLGQDRFFMSDASLKALAAALAQNRDPKPTIRIYDVSLKARYADVLKKHYHGINEPIGGERYTYRVSLADGGAVAYGIDNIVSPAPGIVEEKKTPLYDRCYQVIARQISENYFYRTYGVYISPLGFYLNDSVIRERIQEKLGTRPYFSFSLLDQLNGRNVVRGIVEYTDWKNGDGKQHVFEYTYFFADEQVVLQDLRAAL</sequence>
<evidence type="ECO:0000313" key="1">
    <source>
        <dbReference type="EMBL" id="RNM05899.1"/>
    </source>
</evidence>
<comment type="caution">
    <text evidence="1">The sequence shown here is derived from an EMBL/GenBank/DDBJ whole genome shotgun (WGS) entry which is preliminary data.</text>
</comment>
<accession>A0A3N0G0J9</accession>
<organism evidence="1 2">
    <name type="scientific">Dickeya undicola</name>
    <dbReference type="NCBI Taxonomy" id="1577887"/>
    <lineage>
        <taxon>Bacteria</taxon>
        <taxon>Pseudomonadati</taxon>
        <taxon>Pseudomonadota</taxon>
        <taxon>Gammaproteobacteria</taxon>
        <taxon>Enterobacterales</taxon>
        <taxon>Pectobacteriaceae</taxon>
        <taxon>Dickeya</taxon>
    </lineage>
</organism>
<dbReference type="EMBL" id="RJLR01000020">
    <property type="protein sequence ID" value="RNM05899.1"/>
    <property type="molecule type" value="Genomic_DNA"/>
</dbReference>
<evidence type="ECO:0008006" key="3">
    <source>
        <dbReference type="Google" id="ProtNLM"/>
    </source>
</evidence>
<dbReference type="Proteomes" id="UP000276061">
    <property type="component" value="Unassembled WGS sequence"/>
</dbReference>
<reference evidence="1 2" key="1">
    <citation type="submission" date="2018-11" db="EMBL/GenBank/DDBJ databases">
        <title>Characterization of surface water Dickeya isolates.</title>
        <authorList>
            <person name="Van Gijsegem F."/>
            <person name="Pedron J."/>
        </authorList>
    </citation>
    <scope>NUCLEOTIDE SEQUENCE [LARGE SCALE GENOMIC DNA]</scope>
    <source>
        <strain evidence="1 2">FVG1-MFV-O17</strain>
    </source>
</reference>
<proteinExistence type="predicted"/>
<dbReference type="AlphaFoldDB" id="A0A3N0G0J9"/>
<evidence type="ECO:0000313" key="2">
    <source>
        <dbReference type="Proteomes" id="UP000276061"/>
    </source>
</evidence>